<feature type="compositionally biased region" description="Polar residues" evidence="1">
    <location>
        <begin position="1"/>
        <end position="55"/>
    </location>
</feature>
<dbReference type="Proteomes" id="UP000008493">
    <property type="component" value="Unassembled WGS sequence"/>
</dbReference>
<name>K5VXK1_AGABU</name>
<dbReference type="OrthoDB" id="3227833at2759"/>
<dbReference type="RefSeq" id="XP_007329943.1">
    <property type="nucleotide sequence ID" value="XM_007329881.1"/>
</dbReference>
<evidence type="ECO:0000313" key="3">
    <source>
        <dbReference type="Proteomes" id="UP000008493"/>
    </source>
</evidence>
<dbReference type="HOGENOM" id="CLU_481417_0_0_1"/>
<dbReference type="OMA" id="TINAYIG"/>
<dbReference type="AlphaFoldDB" id="K5VXK1"/>
<feature type="region of interest" description="Disordered" evidence="1">
    <location>
        <begin position="427"/>
        <end position="466"/>
    </location>
</feature>
<dbReference type="EMBL" id="JH971390">
    <property type="protein sequence ID" value="EKM79209.1"/>
    <property type="molecule type" value="Genomic_DNA"/>
</dbReference>
<gene>
    <name evidence="2" type="ORF">AGABI1DRAFT_91815</name>
</gene>
<feature type="region of interest" description="Disordered" evidence="1">
    <location>
        <begin position="195"/>
        <end position="261"/>
    </location>
</feature>
<evidence type="ECO:0000256" key="1">
    <source>
        <dbReference type="SAM" id="MobiDB-lite"/>
    </source>
</evidence>
<proteinExistence type="predicted"/>
<keyword evidence="3" id="KW-1185">Reference proteome</keyword>
<dbReference type="InParanoid" id="K5VXK1"/>
<organism evidence="2 3">
    <name type="scientific">Agaricus bisporus var. burnettii (strain JB137-S8 / ATCC MYA-4627 / FGSC 10392)</name>
    <name type="common">White button mushroom</name>
    <dbReference type="NCBI Taxonomy" id="597362"/>
    <lineage>
        <taxon>Eukaryota</taxon>
        <taxon>Fungi</taxon>
        <taxon>Dikarya</taxon>
        <taxon>Basidiomycota</taxon>
        <taxon>Agaricomycotina</taxon>
        <taxon>Agaricomycetes</taxon>
        <taxon>Agaricomycetidae</taxon>
        <taxon>Agaricales</taxon>
        <taxon>Agaricineae</taxon>
        <taxon>Agaricaceae</taxon>
        <taxon>Agaricus</taxon>
    </lineage>
</organism>
<feature type="region of interest" description="Disordered" evidence="1">
    <location>
        <begin position="1"/>
        <end position="56"/>
    </location>
</feature>
<accession>K5VXK1</accession>
<dbReference type="GeneID" id="18832427"/>
<reference evidence="3" key="1">
    <citation type="journal article" date="2012" name="Proc. Natl. Acad. Sci. U.S.A.">
        <title>Genome sequence of the button mushroom Agaricus bisporus reveals mechanisms governing adaptation to a humic-rich ecological niche.</title>
        <authorList>
            <person name="Morin E."/>
            <person name="Kohler A."/>
            <person name="Baker A.R."/>
            <person name="Foulongne-Oriol M."/>
            <person name="Lombard V."/>
            <person name="Nagy L.G."/>
            <person name="Ohm R.A."/>
            <person name="Patyshakuliyeva A."/>
            <person name="Brun A."/>
            <person name="Aerts A.L."/>
            <person name="Bailey A.M."/>
            <person name="Billette C."/>
            <person name="Coutinho P.M."/>
            <person name="Deakin G."/>
            <person name="Doddapaneni H."/>
            <person name="Floudas D."/>
            <person name="Grimwood J."/>
            <person name="Hilden K."/>
            <person name="Kuees U."/>
            <person name="LaButti K.M."/>
            <person name="Lapidus A."/>
            <person name="Lindquist E.A."/>
            <person name="Lucas S.M."/>
            <person name="Murat C."/>
            <person name="Riley R.W."/>
            <person name="Salamov A.A."/>
            <person name="Schmutz J."/>
            <person name="Subramanian V."/>
            <person name="Woesten H.A.B."/>
            <person name="Xu J."/>
            <person name="Eastwood D.C."/>
            <person name="Foster G.D."/>
            <person name="Sonnenberg A.S."/>
            <person name="Cullen D."/>
            <person name="de Vries R.P."/>
            <person name="Lundell T."/>
            <person name="Hibbett D.S."/>
            <person name="Henrissat B."/>
            <person name="Burton K.S."/>
            <person name="Kerrigan R.W."/>
            <person name="Challen M.P."/>
            <person name="Grigoriev I.V."/>
            <person name="Martin F."/>
        </authorList>
    </citation>
    <scope>NUCLEOTIDE SEQUENCE [LARGE SCALE GENOMIC DNA]</scope>
    <source>
        <strain evidence="3">JB137-S8 / ATCC MYA-4627 / FGSC 10392</strain>
    </source>
</reference>
<protein>
    <submittedName>
        <fullName evidence="2">Uncharacterized protein</fullName>
    </submittedName>
</protein>
<sequence>MPSPLSWPTQFESQTPSYQSSRNQSPRPTLTPGDSFSHQPNASGSPAQYSLSSQPAIRPDEYPPQIIWLRAEIPEHVQMTPATRSRPPMSQCLQGPDGRVLSPAEYTGVKEAVHQVFLQELAPLATADEIKNPNINTKRSTAWYKDNHREKWRSAIAQIEYHQAIVGLCANHWKAEQLLLNTINAYIGLKFRRQNSPEPRTRKHGRSSSVTLPYGKKSRTRESRDASQDPGSSVDFAHAPGFPSPTANQNRDPIGGNDDNFRNSEVEAEIAQLHFIKILCTYENLRDILRSKHGSITNALPLLDAVQANPNFKHQTSSPEVIDFVKRIEEADPSAKLDADDLNEGWGHYQFTAGGLTCHSVLRNWEAIGNAGMVYRLIAAAIKTCQVARSMCELRGLQPGNYLSDTYLDVLINRIWDVWRTAEGPVSLGKGKQKAGASATEASRAPAMEMQAAQTSRTEVNPPEPQAGNLPFQLLSLNRSRAHSIGTATQQLDDLSMSSTSLEHDLQAFTVAQLKDWLVERRVDTLKSKPKTFYIQEIMSKINPDADEISARLKEKVTEKSRKKLL</sequence>
<dbReference type="KEGG" id="abp:AGABI1DRAFT91815"/>
<evidence type="ECO:0000313" key="2">
    <source>
        <dbReference type="EMBL" id="EKM79209.1"/>
    </source>
</evidence>